<dbReference type="Proteomes" id="UP001652445">
    <property type="component" value="Unassembled WGS sequence"/>
</dbReference>
<dbReference type="PANTHER" id="PTHR43280:SF2">
    <property type="entry name" value="HTH-TYPE TRANSCRIPTIONAL REGULATOR EXSA"/>
    <property type="match status" value="1"/>
</dbReference>
<dbReference type="SMART" id="SM00342">
    <property type="entry name" value="HTH_ARAC"/>
    <property type="match status" value="1"/>
</dbReference>
<keyword evidence="1" id="KW-0805">Transcription regulation</keyword>
<dbReference type="InterPro" id="IPR018060">
    <property type="entry name" value="HTH_AraC"/>
</dbReference>
<dbReference type="Gene3D" id="1.10.10.60">
    <property type="entry name" value="Homeodomain-like"/>
    <property type="match status" value="2"/>
</dbReference>
<gene>
    <name evidence="6" type="ORF">OB236_20270</name>
</gene>
<evidence type="ECO:0000313" key="7">
    <source>
        <dbReference type="Proteomes" id="UP001652445"/>
    </source>
</evidence>
<keyword evidence="4" id="KW-1133">Transmembrane helix</keyword>
<feature type="transmembrane region" description="Helical" evidence="4">
    <location>
        <begin position="310"/>
        <end position="330"/>
    </location>
</feature>
<dbReference type="InterPro" id="IPR009057">
    <property type="entry name" value="Homeodomain-like_sf"/>
</dbReference>
<proteinExistence type="predicted"/>
<keyword evidence="4" id="KW-0472">Membrane</keyword>
<dbReference type="PANTHER" id="PTHR43280">
    <property type="entry name" value="ARAC-FAMILY TRANSCRIPTIONAL REGULATOR"/>
    <property type="match status" value="1"/>
</dbReference>
<evidence type="ECO:0000259" key="5">
    <source>
        <dbReference type="PROSITE" id="PS01124"/>
    </source>
</evidence>
<accession>A0ABT2UIH6</accession>
<keyword evidence="3" id="KW-0804">Transcription</keyword>
<evidence type="ECO:0000256" key="3">
    <source>
        <dbReference type="ARBA" id="ARBA00023163"/>
    </source>
</evidence>
<evidence type="ECO:0000256" key="2">
    <source>
        <dbReference type="ARBA" id="ARBA00023125"/>
    </source>
</evidence>
<dbReference type="EMBL" id="JAOQIO010000084">
    <property type="protein sequence ID" value="MCU6794447.1"/>
    <property type="molecule type" value="Genomic_DNA"/>
</dbReference>
<evidence type="ECO:0000256" key="4">
    <source>
        <dbReference type="SAM" id="Phobius"/>
    </source>
</evidence>
<dbReference type="Pfam" id="PF12833">
    <property type="entry name" value="HTH_18"/>
    <property type="match status" value="1"/>
</dbReference>
<feature type="transmembrane region" description="Helical" evidence="4">
    <location>
        <begin position="20"/>
        <end position="41"/>
    </location>
</feature>
<dbReference type="SUPFAM" id="SSF46689">
    <property type="entry name" value="Homeodomain-like"/>
    <property type="match status" value="2"/>
</dbReference>
<dbReference type="PROSITE" id="PS01124">
    <property type="entry name" value="HTH_ARAC_FAMILY_2"/>
    <property type="match status" value="1"/>
</dbReference>
<dbReference type="RefSeq" id="WP_262685603.1">
    <property type="nucleotide sequence ID" value="NZ_JAOQIO010000084.1"/>
</dbReference>
<keyword evidence="2" id="KW-0238">DNA-binding</keyword>
<feature type="domain" description="HTH araC/xylS-type" evidence="5">
    <location>
        <begin position="674"/>
        <end position="772"/>
    </location>
</feature>
<organism evidence="6 7">
    <name type="scientific">Paenibacillus baimaensis</name>
    <dbReference type="NCBI Taxonomy" id="2982185"/>
    <lineage>
        <taxon>Bacteria</taxon>
        <taxon>Bacillati</taxon>
        <taxon>Bacillota</taxon>
        <taxon>Bacilli</taxon>
        <taxon>Bacillales</taxon>
        <taxon>Paenibacillaceae</taxon>
        <taxon>Paenibacillus</taxon>
    </lineage>
</organism>
<name>A0ABT2UIH6_9BACL</name>
<reference evidence="6 7" key="1">
    <citation type="submission" date="2022-09" db="EMBL/GenBank/DDBJ databases">
        <authorList>
            <person name="Han X.L."/>
            <person name="Wang Q."/>
            <person name="Lu T."/>
        </authorList>
    </citation>
    <scope>NUCLEOTIDE SEQUENCE [LARGE SCALE GENOMIC DNA]</scope>
    <source>
        <strain evidence="6 7">WQ 127069</strain>
    </source>
</reference>
<keyword evidence="4" id="KW-0812">Transmembrane</keyword>
<evidence type="ECO:0000256" key="1">
    <source>
        <dbReference type="ARBA" id="ARBA00023015"/>
    </source>
</evidence>
<evidence type="ECO:0000313" key="6">
    <source>
        <dbReference type="EMBL" id="MCU6794447.1"/>
    </source>
</evidence>
<keyword evidence="7" id="KW-1185">Reference proteome</keyword>
<comment type="caution">
    <text evidence="6">The sequence shown here is derived from an EMBL/GenBank/DDBJ whole genome shotgun (WGS) entry which is preliminary data.</text>
</comment>
<sequence>MNRFFGPRSFNIALFWQFFASYFILFLIPVIIASTFTYVFVVKLIEQEAENSNNITIRNFSTQTDTAFSSLQANMINLLGTSNLKSAMKLFEEPVKDPDYYEITHYLMDQLNTLDTGDIISNAYFYFAKYDLVIGFNTETSKENFFQYFYPVSDQEKQEYLDNFSGKKMMHFTKPYTLHQKILFTNDIVSSSSSISAVMSYPFNSDHPDVYLIVNMKLGELSKHIRIQEKWVAGTAIVDVTGNVITRAGESIVNPQKLLDAARSHSEGALYSDDQLQALSYVKSRFNDAWYYVSLIDLETLLKPAHRIRMFNLVFLGFFLVLGGLVSYYLSKRLYKPILEIKSGLTSHLRKSVVPVQQKGNDYDFIKQFSKLLISENKELSELVSGMSPIVQEDFIAKMLSGEYRDNLSIELYAREIDFVYERNVARTVLCIEIQYYSWVLEQISETSKTFMMVELKERILKSASGTVWLCQTKPDMLACVVQHSLFLHMGPKEVSEVVSLILQQFNPYFKAAIGVGKKVHDIGELYLSYDSALAMLQHKSLHSRVEILSEENAWEDRTQLDSFLSSDEVNRIFNIYKSRNYAKLLKSVFDLLDMAVVKNASAYQVKGLCSDVLNTWIRAVETERKDLNIPFYYSLFEKLNRCATWDEIKQCFEHIHTIMFPLVEPSDRSAQFAEILDYIHQHYGEELSVEKFAQQLNMSVSHFSRTFKETVGEKYVEYITKHRLMMSKRYLLETDMTIDVISEKVGYLGRTSFIRTFCKYEGITPGKYRTIHHQ</sequence>
<protein>
    <submittedName>
        <fullName evidence="6">AraC family transcriptional regulator</fullName>
    </submittedName>
</protein>